<dbReference type="GO" id="GO:0044205">
    <property type="term" value="P:'de novo' UMP biosynthetic process"/>
    <property type="evidence" value="ECO:0007669"/>
    <property type="project" value="UniProtKB-UniRule"/>
</dbReference>
<feature type="binding site" evidence="13">
    <location>
        <begin position="65"/>
        <end position="69"/>
    </location>
    <ligand>
        <name>FMN</name>
        <dbReference type="ChEBI" id="CHEBI:58210"/>
    </ligand>
</feature>
<protein>
    <recommendedName>
        <fullName evidence="13">Dihydroorotate dehydrogenase (quinone)</fullName>
        <ecNumber evidence="13">1.3.5.2</ecNumber>
    </recommendedName>
    <alternativeName>
        <fullName evidence="13">DHOdehase</fullName>
        <shortName evidence="13">DHOD</shortName>
        <shortName evidence="13">DHODase</shortName>
    </alternativeName>
    <alternativeName>
        <fullName evidence="13">Dihydroorotate oxidase</fullName>
    </alternativeName>
</protein>
<dbReference type="NCBIfam" id="NF003652">
    <property type="entry name" value="PRK05286.2-5"/>
    <property type="match status" value="1"/>
</dbReference>
<feature type="binding site" evidence="13">
    <location>
        <begin position="325"/>
        <end position="326"/>
    </location>
    <ligand>
        <name>FMN</name>
        <dbReference type="ChEBI" id="CHEBI:58210"/>
    </ligand>
</feature>
<dbReference type="AlphaFoldDB" id="A0A418XQ39"/>
<dbReference type="HAMAP" id="MF_00225">
    <property type="entry name" value="DHO_dh_type2"/>
    <property type="match status" value="1"/>
</dbReference>
<dbReference type="PANTHER" id="PTHR48109:SF4">
    <property type="entry name" value="DIHYDROOROTATE DEHYDROGENASE (QUINONE), MITOCHONDRIAL"/>
    <property type="match status" value="1"/>
</dbReference>
<dbReference type="NCBIfam" id="NF003646">
    <property type="entry name" value="PRK05286.1-4"/>
    <property type="match status" value="1"/>
</dbReference>
<organism evidence="15 16">
    <name type="scientific">Massilia cavernae</name>
    <dbReference type="NCBI Taxonomy" id="2320864"/>
    <lineage>
        <taxon>Bacteria</taxon>
        <taxon>Pseudomonadati</taxon>
        <taxon>Pseudomonadota</taxon>
        <taxon>Betaproteobacteria</taxon>
        <taxon>Burkholderiales</taxon>
        <taxon>Oxalobacteraceae</taxon>
        <taxon>Telluria group</taxon>
        <taxon>Massilia</taxon>
    </lineage>
</organism>
<comment type="pathway">
    <text evidence="3 13">Pyrimidine metabolism; UMP biosynthesis via de novo pathway; orotate from (S)-dihydroorotate (quinone route): step 1/1.</text>
</comment>
<evidence type="ECO:0000256" key="10">
    <source>
        <dbReference type="ARBA" id="ARBA00023002"/>
    </source>
</evidence>
<dbReference type="InterPro" id="IPR013785">
    <property type="entry name" value="Aldolase_TIM"/>
</dbReference>
<reference evidence="15 16" key="1">
    <citation type="submission" date="2018-09" db="EMBL/GenBank/DDBJ databases">
        <authorList>
            <person name="Zhu H."/>
        </authorList>
    </citation>
    <scope>NUCLEOTIDE SEQUENCE [LARGE SCALE GENOMIC DNA]</scope>
    <source>
        <strain evidence="15 16">K1S02-61</strain>
    </source>
</reference>
<feature type="binding site" evidence="13">
    <location>
        <position position="179"/>
    </location>
    <ligand>
        <name>FMN</name>
        <dbReference type="ChEBI" id="CHEBI:58210"/>
    </ligand>
</feature>
<feature type="binding site" evidence="13">
    <location>
        <position position="69"/>
    </location>
    <ligand>
        <name>substrate</name>
    </ligand>
</feature>
<dbReference type="FunFam" id="3.20.20.70:FF:000028">
    <property type="entry name" value="Dihydroorotate dehydrogenase (quinone)"/>
    <property type="match status" value="1"/>
</dbReference>
<feature type="binding site" evidence="13">
    <location>
        <begin position="114"/>
        <end position="118"/>
    </location>
    <ligand>
        <name>substrate</name>
    </ligand>
</feature>
<feature type="binding site" evidence="13">
    <location>
        <position position="275"/>
    </location>
    <ligand>
        <name>FMN</name>
        <dbReference type="ChEBI" id="CHEBI:58210"/>
    </ligand>
</feature>
<evidence type="ECO:0000256" key="12">
    <source>
        <dbReference type="ARBA" id="ARBA00048639"/>
    </source>
</evidence>
<dbReference type="GO" id="GO:0005886">
    <property type="term" value="C:plasma membrane"/>
    <property type="evidence" value="ECO:0007669"/>
    <property type="project" value="UniProtKB-SubCell"/>
</dbReference>
<comment type="subunit">
    <text evidence="5 13">Monomer.</text>
</comment>
<dbReference type="CDD" id="cd04738">
    <property type="entry name" value="DHOD_2_like"/>
    <property type="match status" value="1"/>
</dbReference>
<evidence type="ECO:0000256" key="11">
    <source>
        <dbReference type="ARBA" id="ARBA00023136"/>
    </source>
</evidence>
<evidence type="ECO:0000256" key="5">
    <source>
        <dbReference type="ARBA" id="ARBA00011245"/>
    </source>
</evidence>
<dbReference type="NCBIfam" id="TIGR01036">
    <property type="entry name" value="pyrD_sub2"/>
    <property type="match status" value="1"/>
</dbReference>
<dbReference type="GO" id="GO:0006207">
    <property type="term" value="P:'de novo' pyrimidine nucleobase biosynthetic process"/>
    <property type="evidence" value="ECO:0007669"/>
    <property type="project" value="UniProtKB-UniRule"/>
</dbReference>
<keyword evidence="6 13" id="KW-1003">Cell membrane</keyword>
<evidence type="ECO:0000313" key="15">
    <source>
        <dbReference type="EMBL" id="RJG14568.1"/>
    </source>
</evidence>
<dbReference type="Pfam" id="PF01180">
    <property type="entry name" value="DHO_dh"/>
    <property type="match status" value="1"/>
</dbReference>
<feature type="binding site" evidence="13">
    <location>
        <position position="224"/>
    </location>
    <ligand>
        <name>FMN</name>
        <dbReference type="ChEBI" id="CHEBI:58210"/>
    </ligand>
</feature>
<dbReference type="RefSeq" id="WP_119812002.1">
    <property type="nucleotide sequence ID" value="NZ_QYUP01000127.1"/>
</dbReference>
<dbReference type="Proteomes" id="UP000284006">
    <property type="component" value="Unassembled WGS sequence"/>
</dbReference>
<keyword evidence="10 13" id="KW-0560">Oxidoreductase</keyword>
<dbReference type="InterPro" id="IPR001295">
    <property type="entry name" value="Dihydroorotate_DH_CS"/>
</dbReference>
<sequence length="349" mass="37672">MSQKLLYAMARPLLFALDAESAHNLTLPALRTAASLGLAGAIRKPDPDPRTVMGITFPNPVGLAAGLDKDGRYIDGLAALGFGFIEIGTVTPRAQPGNPRPRMFRLPRKQAIINRMGFNNGGVDAFVANVQASRFYQNKEGVLGLNIGKNADTPIERAADDYLHCLEKVYPYASYVTVNISSPNTKNLRQLQDASELDTLLSRLKEAQARLADQHKRYVPLTLKIAPDIDGEQIKNIADALLRHKIDGVIATNTTTDRRDVEREHHGTEAGGLSGAPVFQQSNIVVRALHRELGGAVPIIGVGGIMRGEDAKEKMRAGASLVQVYSGLIYAGPALVRDCAKALKGVQPK</sequence>
<keyword evidence="16" id="KW-1185">Reference proteome</keyword>
<comment type="similarity">
    <text evidence="4 13">Belongs to the dihydroorotate dehydrogenase family. Type 2 subfamily.</text>
</comment>
<keyword evidence="11 13" id="KW-0472">Membrane</keyword>
<feature type="binding site" evidence="13">
    <location>
        <position position="89"/>
    </location>
    <ligand>
        <name>FMN</name>
        <dbReference type="ChEBI" id="CHEBI:58210"/>
    </ligand>
</feature>
<dbReference type="EC" id="1.3.5.2" evidence="13"/>
<evidence type="ECO:0000256" key="2">
    <source>
        <dbReference type="ARBA" id="ARBA00004202"/>
    </source>
</evidence>
<evidence type="ECO:0000256" key="4">
    <source>
        <dbReference type="ARBA" id="ARBA00005359"/>
    </source>
</evidence>
<evidence type="ECO:0000313" key="16">
    <source>
        <dbReference type="Proteomes" id="UP000284006"/>
    </source>
</evidence>
<feature type="binding site" evidence="13">
    <location>
        <position position="252"/>
    </location>
    <ligand>
        <name>FMN</name>
        <dbReference type="ChEBI" id="CHEBI:58210"/>
    </ligand>
</feature>
<name>A0A418XQ39_9BURK</name>
<keyword evidence="8 13" id="KW-0288">FMN</keyword>
<evidence type="ECO:0000256" key="1">
    <source>
        <dbReference type="ARBA" id="ARBA00003125"/>
    </source>
</evidence>
<dbReference type="GO" id="GO:0106430">
    <property type="term" value="F:dihydroorotate dehydrogenase (quinone) activity"/>
    <property type="evidence" value="ECO:0007669"/>
    <property type="project" value="UniProtKB-EC"/>
</dbReference>
<feature type="binding site" evidence="13">
    <location>
        <position position="146"/>
    </location>
    <ligand>
        <name>FMN</name>
        <dbReference type="ChEBI" id="CHEBI:58210"/>
    </ligand>
</feature>
<evidence type="ECO:0000256" key="13">
    <source>
        <dbReference type="HAMAP-Rule" id="MF_00225"/>
    </source>
</evidence>
<comment type="subcellular location">
    <subcellularLocation>
        <location evidence="2 13">Cell membrane</location>
        <topology evidence="2 13">Peripheral membrane protein</topology>
    </subcellularLocation>
</comment>
<evidence type="ECO:0000259" key="14">
    <source>
        <dbReference type="Pfam" id="PF01180"/>
    </source>
</evidence>
<dbReference type="Gene3D" id="3.20.20.70">
    <property type="entry name" value="Aldolase class I"/>
    <property type="match status" value="1"/>
</dbReference>
<comment type="catalytic activity">
    <reaction evidence="12 13">
        <text>(S)-dihydroorotate + a quinone = orotate + a quinol</text>
        <dbReference type="Rhea" id="RHEA:30187"/>
        <dbReference type="ChEBI" id="CHEBI:24646"/>
        <dbReference type="ChEBI" id="CHEBI:30839"/>
        <dbReference type="ChEBI" id="CHEBI:30864"/>
        <dbReference type="ChEBI" id="CHEBI:132124"/>
        <dbReference type="EC" id="1.3.5.2"/>
    </reaction>
</comment>
<keyword evidence="9 13" id="KW-0665">Pyrimidine biosynthesis</keyword>
<dbReference type="GO" id="GO:0005737">
    <property type="term" value="C:cytoplasm"/>
    <property type="evidence" value="ECO:0007669"/>
    <property type="project" value="InterPro"/>
</dbReference>
<dbReference type="NCBIfam" id="NF003644">
    <property type="entry name" value="PRK05286.1-1"/>
    <property type="match status" value="1"/>
</dbReference>
<evidence type="ECO:0000256" key="3">
    <source>
        <dbReference type="ARBA" id="ARBA00005161"/>
    </source>
</evidence>
<comment type="caution">
    <text evidence="15">The sequence shown here is derived from an EMBL/GenBank/DDBJ whole genome shotgun (WGS) entry which is preliminary data.</text>
</comment>
<proteinExistence type="inferred from homology"/>
<feature type="binding site" evidence="13">
    <location>
        <position position="179"/>
    </location>
    <ligand>
        <name>substrate</name>
    </ligand>
</feature>
<feature type="binding site" evidence="13">
    <location>
        <position position="304"/>
    </location>
    <ligand>
        <name>FMN</name>
        <dbReference type="ChEBI" id="CHEBI:58210"/>
    </ligand>
</feature>
<dbReference type="PIRSF" id="PIRSF000164">
    <property type="entry name" value="DHO_oxidase"/>
    <property type="match status" value="1"/>
</dbReference>
<dbReference type="PROSITE" id="PS00911">
    <property type="entry name" value="DHODEHASE_1"/>
    <property type="match status" value="1"/>
</dbReference>
<accession>A0A418XQ39</accession>
<dbReference type="InterPro" id="IPR005720">
    <property type="entry name" value="Dihydroorotate_DH_cat"/>
</dbReference>
<dbReference type="InterPro" id="IPR005719">
    <property type="entry name" value="Dihydroorotate_DH_2"/>
</dbReference>
<feature type="active site" description="Nucleophile" evidence="13">
    <location>
        <position position="182"/>
    </location>
</feature>
<dbReference type="EMBL" id="QYUP01000127">
    <property type="protein sequence ID" value="RJG14568.1"/>
    <property type="molecule type" value="Genomic_DNA"/>
</dbReference>
<feature type="domain" description="Dihydroorotate dehydrogenase catalytic" evidence="14">
    <location>
        <begin position="51"/>
        <end position="344"/>
    </location>
</feature>
<evidence type="ECO:0000256" key="8">
    <source>
        <dbReference type="ARBA" id="ARBA00022643"/>
    </source>
</evidence>
<dbReference type="NCBIfam" id="NF003645">
    <property type="entry name" value="PRK05286.1-2"/>
    <property type="match status" value="1"/>
</dbReference>
<comment type="cofactor">
    <cofactor evidence="13">
        <name>FMN</name>
        <dbReference type="ChEBI" id="CHEBI:58210"/>
    </cofactor>
    <text evidence="13">Binds 1 FMN per subunit.</text>
</comment>
<dbReference type="InterPro" id="IPR012135">
    <property type="entry name" value="Dihydroorotate_DH_1_2"/>
</dbReference>
<evidence type="ECO:0000256" key="6">
    <source>
        <dbReference type="ARBA" id="ARBA00022475"/>
    </source>
</evidence>
<comment type="function">
    <text evidence="1 13">Catalyzes the conversion of dihydroorotate to orotate with quinone as electron acceptor.</text>
</comment>
<dbReference type="UniPathway" id="UPA00070">
    <property type="reaction ID" value="UER00946"/>
</dbReference>
<dbReference type="OrthoDB" id="9802377at2"/>
<feature type="binding site" evidence="13">
    <location>
        <begin position="253"/>
        <end position="254"/>
    </location>
    <ligand>
        <name>substrate</name>
    </ligand>
</feature>
<evidence type="ECO:0000256" key="9">
    <source>
        <dbReference type="ARBA" id="ARBA00022975"/>
    </source>
</evidence>
<keyword evidence="7 13" id="KW-0285">Flavoprotein</keyword>
<feature type="binding site" evidence="13">
    <location>
        <position position="184"/>
    </location>
    <ligand>
        <name>substrate</name>
    </ligand>
</feature>
<evidence type="ECO:0000256" key="7">
    <source>
        <dbReference type="ARBA" id="ARBA00022630"/>
    </source>
</evidence>
<gene>
    <name evidence="13" type="primary">pyrD</name>
    <name evidence="15" type="ORF">D3872_17240</name>
</gene>
<dbReference type="SUPFAM" id="SSF51395">
    <property type="entry name" value="FMN-linked oxidoreductases"/>
    <property type="match status" value="1"/>
</dbReference>
<dbReference type="PANTHER" id="PTHR48109">
    <property type="entry name" value="DIHYDROOROTATE DEHYDROGENASE (QUINONE), MITOCHONDRIAL-RELATED"/>
    <property type="match status" value="1"/>
</dbReference>
<dbReference type="InterPro" id="IPR050074">
    <property type="entry name" value="DHO_dehydrogenase"/>
</dbReference>